<feature type="compositionally biased region" description="Basic and acidic residues" evidence="4">
    <location>
        <begin position="201"/>
        <end position="221"/>
    </location>
</feature>
<dbReference type="InterPro" id="IPR038765">
    <property type="entry name" value="Papain-like_cys_pep_sf"/>
</dbReference>
<proteinExistence type="inferred from homology"/>
<keyword evidence="2" id="KW-0645">Protease</keyword>
<dbReference type="HOGENOM" id="CLU_344320_0_0_1"/>
<sequence length="860" mass="96475">MATLKFVCEVATSASEPPTEHFARGTDSAMVVLSPACQATNHVSPAGEGTNHLADLAVGPLIDELAVSHEGKSTSKVIPAADGALELGVSVCLGLDGFLTDRNEGEPSENSSSGTDCDDVLVLKRKSNVGVIESADHGAAGSLFKSFPEHHTHSSSCDMMRNEILSALDHFHEENSRRITSSVKDLADAFIKLIPFKRRMDPEASPAKDEANAKEGEDKSNHGSVKCSKSKSKNQSDGSTVKVTSSGSNRTSPPQLMIEQHRRYLLRQIGRDDVKENVPAKPIERSFLDMLDSSIGAGLTQDMKNKINDLLIQHFGHDENCIDERAKNLLIDVFVLLSNSKPIVPENTNVNLNEDDKSKFNDDSSIHDANTHKTPKVKDQNTCNDNAIGNEQTPMKISSSPKDKIAVVDGIMKKLSKPGLSNTSPKKVISSLVGFNERKSIFLGHEKPSFKIWDSDDDFPNEEEHFKAQIIPKDMSQDFDDISQSQLNNSTNEDKLVMITLEDTDTEILTQHNEKENLNIEQLQKKDSPDVIFLGERQCPDNCFDITSKTNVWYNKINTFVVKPDKKFKMSTGSPERILLCNVDKSVGQCSTSQKPKHDLRRILQPARYSIDPYSPVRHSFPVTQYDRQVYNAVCKISKSTFQDKVAVDIDGVHCIFYTFGDSFKPSGELSNFIACVFCRYMFRSCHPSKSKKHYFFSSIGDDLLKDRSMTNFSAVKKCFDGASLARPVHTCDLLFFPIVKSRHWFVFVVDLKSERFVFLDSLYDDESFYHAELRPKLISNFSLAWNLYVQDHSIDFNRFSVIYPPVPKQNNRFGMGTKSTSSKYFFPERYTQFEDSVNEQNVVPSPQFYSLLRFLSTPK</sequence>
<evidence type="ECO:0000259" key="5">
    <source>
        <dbReference type="Pfam" id="PF02902"/>
    </source>
</evidence>
<dbReference type="GO" id="GO:0008234">
    <property type="term" value="F:cysteine-type peptidase activity"/>
    <property type="evidence" value="ECO:0007669"/>
    <property type="project" value="InterPro"/>
</dbReference>
<dbReference type="Gene3D" id="3.40.395.10">
    <property type="entry name" value="Adenoviral Proteinase, Chain A"/>
    <property type="match status" value="1"/>
</dbReference>
<feature type="region of interest" description="Disordered" evidence="4">
    <location>
        <begin position="201"/>
        <end position="258"/>
    </location>
</feature>
<dbReference type="SUPFAM" id="SSF54001">
    <property type="entry name" value="Cysteine proteinases"/>
    <property type="match status" value="1"/>
</dbReference>
<dbReference type="AlphaFoldDB" id="A0A0E0E9C5"/>
<evidence type="ECO:0000256" key="1">
    <source>
        <dbReference type="ARBA" id="ARBA00005234"/>
    </source>
</evidence>
<comment type="similarity">
    <text evidence="1">Belongs to the peptidase C48 family.</text>
</comment>
<feature type="region of interest" description="Disordered" evidence="4">
    <location>
        <begin position="348"/>
        <end position="383"/>
    </location>
</feature>
<organism evidence="6">
    <name type="scientific">Oryza meridionalis</name>
    <dbReference type="NCBI Taxonomy" id="40149"/>
    <lineage>
        <taxon>Eukaryota</taxon>
        <taxon>Viridiplantae</taxon>
        <taxon>Streptophyta</taxon>
        <taxon>Embryophyta</taxon>
        <taxon>Tracheophyta</taxon>
        <taxon>Spermatophyta</taxon>
        <taxon>Magnoliopsida</taxon>
        <taxon>Liliopsida</taxon>
        <taxon>Poales</taxon>
        <taxon>Poaceae</taxon>
        <taxon>BOP clade</taxon>
        <taxon>Oryzoideae</taxon>
        <taxon>Oryzeae</taxon>
        <taxon>Oryzinae</taxon>
        <taxon>Oryza</taxon>
    </lineage>
</organism>
<accession>A0A0E0E9C5</accession>
<dbReference type="STRING" id="40149.A0A0E0E9C5"/>
<dbReference type="EnsemblPlants" id="OMERI07G06500.1">
    <property type="protein sequence ID" value="OMERI07G06500.1"/>
    <property type="gene ID" value="OMERI07G06500"/>
</dbReference>
<dbReference type="Gramene" id="OMERI07G06500.1">
    <property type="protein sequence ID" value="OMERI07G06500.1"/>
    <property type="gene ID" value="OMERI07G06500"/>
</dbReference>
<keyword evidence="7" id="KW-1185">Reference proteome</keyword>
<evidence type="ECO:0000256" key="4">
    <source>
        <dbReference type="SAM" id="MobiDB-lite"/>
    </source>
</evidence>
<protein>
    <recommendedName>
        <fullName evidence="5">Ubiquitin-like protease family profile domain-containing protein</fullName>
    </recommendedName>
</protein>
<dbReference type="Proteomes" id="UP000008021">
    <property type="component" value="Chromosome 7"/>
</dbReference>
<feature type="compositionally biased region" description="Polar residues" evidence="4">
    <location>
        <begin position="233"/>
        <end position="254"/>
    </location>
</feature>
<feature type="compositionally biased region" description="Basic and acidic residues" evidence="4">
    <location>
        <begin position="354"/>
        <end position="379"/>
    </location>
</feature>
<evidence type="ECO:0000256" key="2">
    <source>
        <dbReference type="ARBA" id="ARBA00022670"/>
    </source>
</evidence>
<keyword evidence="3" id="KW-0378">Hydrolase</keyword>
<evidence type="ECO:0000313" key="6">
    <source>
        <dbReference type="EnsemblPlants" id="OMERI07G06500.1"/>
    </source>
</evidence>
<reference evidence="6" key="2">
    <citation type="submission" date="2018-05" db="EMBL/GenBank/DDBJ databases">
        <title>OmerRS3 (Oryza meridionalis Reference Sequence Version 3).</title>
        <authorList>
            <person name="Zhang J."/>
            <person name="Kudrna D."/>
            <person name="Lee S."/>
            <person name="Talag J."/>
            <person name="Welchert J."/>
            <person name="Wing R.A."/>
        </authorList>
    </citation>
    <scope>NUCLEOTIDE SEQUENCE [LARGE SCALE GENOMIC DNA]</scope>
    <source>
        <strain evidence="6">cv. OR44</strain>
    </source>
</reference>
<name>A0A0E0E9C5_9ORYZ</name>
<evidence type="ECO:0000313" key="7">
    <source>
        <dbReference type="Proteomes" id="UP000008021"/>
    </source>
</evidence>
<reference evidence="6" key="1">
    <citation type="submission" date="2015-04" db="UniProtKB">
        <authorList>
            <consortium name="EnsemblPlants"/>
        </authorList>
    </citation>
    <scope>IDENTIFICATION</scope>
</reference>
<dbReference type="Pfam" id="PF02902">
    <property type="entry name" value="Peptidase_C48"/>
    <property type="match status" value="1"/>
</dbReference>
<dbReference type="GO" id="GO:0006508">
    <property type="term" value="P:proteolysis"/>
    <property type="evidence" value="ECO:0007669"/>
    <property type="project" value="UniProtKB-KW"/>
</dbReference>
<dbReference type="InterPro" id="IPR003653">
    <property type="entry name" value="Peptidase_C48_C"/>
</dbReference>
<evidence type="ECO:0000256" key="3">
    <source>
        <dbReference type="ARBA" id="ARBA00022801"/>
    </source>
</evidence>
<feature type="domain" description="Ubiquitin-like protease family profile" evidence="5">
    <location>
        <begin position="711"/>
        <end position="813"/>
    </location>
</feature>